<evidence type="ECO:0000313" key="2">
    <source>
        <dbReference type="EMBL" id="KAK3343451.1"/>
    </source>
</evidence>
<gene>
    <name evidence="2" type="ORF">B0T25DRAFT_299877</name>
</gene>
<reference evidence="2" key="2">
    <citation type="submission" date="2023-06" db="EMBL/GenBank/DDBJ databases">
        <authorList>
            <consortium name="Lawrence Berkeley National Laboratory"/>
            <person name="Haridas S."/>
            <person name="Hensen N."/>
            <person name="Bonometti L."/>
            <person name="Westerberg I."/>
            <person name="Brannstrom I.O."/>
            <person name="Guillou S."/>
            <person name="Cros-Aarteil S."/>
            <person name="Calhoun S."/>
            <person name="Kuo A."/>
            <person name="Mondo S."/>
            <person name="Pangilinan J."/>
            <person name="Riley R."/>
            <person name="Labutti K."/>
            <person name="Andreopoulos B."/>
            <person name="Lipzen A."/>
            <person name="Chen C."/>
            <person name="Yanf M."/>
            <person name="Daum C."/>
            <person name="Ng V."/>
            <person name="Clum A."/>
            <person name="Steindorff A."/>
            <person name="Ohm R."/>
            <person name="Martin F."/>
            <person name="Silar P."/>
            <person name="Natvig D."/>
            <person name="Lalanne C."/>
            <person name="Gautier V."/>
            <person name="Ament-Velasquez S.L."/>
            <person name="Kruys A."/>
            <person name="Hutchinson M.I."/>
            <person name="Powell A.J."/>
            <person name="Barry K."/>
            <person name="Miller A.N."/>
            <person name="Grigoriev I.V."/>
            <person name="Debuchy R."/>
            <person name="Gladieux P."/>
            <person name="Thoren M.H."/>
            <person name="Johannesson H."/>
        </authorList>
    </citation>
    <scope>NUCLEOTIDE SEQUENCE</scope>
    <source>
        <strain evidence="2">CBS 955.72</strain>
    </source>
</reference>
<dbReference type="AlphaFoldDB" id="A0AAJ0H7X6"/>
<evidence type="ECO:0008006" key="4">
    <source>
        <dbReference type="Google" id="ProtNLM"/>
    </source>
</evidence>
<feature type="signal peptide" evidence="1">
    <location>
        <begin position="1"/>
        <end position="30"/>
    </location>
</feature>
<proteinExistence type="predicted"/>
<name>A0AAJ0H7X6_9PEZI</name>
<evidence type="ECO:0000313" key="3">
    <source>
        <dbReference type="Proteomes" id="UP001275084"/>
    </source>
</evidence>
<reference evidence="2" key="1">
    <citation type="journal article" date="2023" name="Mol. Phylogenet. Evol.">
        <title>Genome-scale phylogeny and comparative genomics of the fungal order Sordariales.</title>
        <authorList>
            <person name="Hensen N."/>
            <person name="Bonometti L."/>
            <person name="Westerberg I."/>
            <person name="Brannstrom I.O."/>
            <person name="Guillou S."/>
            <person name="Cros-Aarteil S."/>
            <person name="Calhoun S."/>
            <person name="Haridas S."/>
            <person name="Kuo A."/>
            <person name="Mondo S."/>
            <person name="Pangilinan J."/>
            <person name="Riley R."/>
            <person name="LaButti K."/>
            <person name="Andreopoulos B."/>
            <person name="Lipzen A."/>
            <person name="Chen C."/>
            <person name="Yan M."/>
            <person name="Daum C."/>
            <person name="Ng V."/>
            <person name="Clum A."/>
            <person name="Steindorff A."/>
            <person name="Ohm R.A."/>
            <person name="Martin F."/>
            <person name="Silar P."/>
            <person name="Natvig D.O."/>
            <person name="Lalanne C."/>
            <person name="Gautier V."/>
            <person name="Ament-Velasquez S.L."/>
            <person name="Kruys A."/>
            <person name="Hutchinson M.I."/>
            <person name="Powell A.J."/>
            <person name="Barry K."/>
            <person name="Miller A.N."/>
            <person name="Grigoriev I.V."/>
            <person name="Debuchy R."/>
            <person name="Gladieux P."/>
            <person name="Hiltunen Thoren M."/>
            <person name="Johannesson H."/>
        </authorList>
    </citation>
    <scope>NUCLEOTIDE SEQUENCE</scope>
    <source>
        <strain evidence="2">CBS 955.72</strain>
    </source>
</reference>
<protein>
    <recommendedName>
        <fullName evidence="4">Secreted protein</fullName>
    </recommendedName>
</protein>
<sequence length="173" mass="19694">MSGFDCFSLFSFLFAALCTMFCRECRLCSAVRSFTSHIASAHHHIMSLPSGQTDRLNIDNDNDKELMGRILHILRSSRQCFSWTHCREWYQKGALACCSEDECPNMKSLEDIDSESPQLLSFLIDSTICHNCFREALSCYHFFGTWPRKLGLSLSAKKNRRLGVMGWAASSTL</sequence>
<accession>A0AAJ0H7X6</accession>
<keyword evidence="1" id="KW-0732">Signal</keyword>
<dbReference type="EMBL" id="JAUIQD010000007">
    <property type="protein sequence ID" value="KAK3343451.1"/>
    <property type="molecule type" value="Genomic_DNA"/>
</dbReference>
<dbReference type="Proteomes" id="UP001275084">
    <property type="component" value="Unassembled WGS sequence"/>
</dbReference>
<comment type="caution">
    <text evidence="2">The sequence shown here is derived from an EMBL/GenBank/DDBJ whole genome shotgun (WGS) entry which is preliminary data.</text>
</comment>
<feature type="chain" id="PRO_5042501278" description="Secreted protein" evidence="1">
    <location>
        <begin position="31"/>
        <end position="173"/>
    </location>
</feature>
<evidence type="ECO:0000256" key="1">
    <source>
        <dbReference type="SAM" id="SignalP"/>
    </source>
</evidence>
<organism evidence="2 3">
    <name type="scientific">Lasiosphaeria hispida</name>
    <dbReference type="NCBI Taxonomy" id="260671"/>
    <lineage>
        <taxon>Eukaryota</taxon>
        <taxon>Fungi</taxon>
        <taxon>Dikarya</taxon>
        <taxon>Ascomycota</taxon>
        <taxon>Pezizomycotina</taxon>
        <taxon>Sordariomycetes</taxon>
        <taxon>Sordariomycetidae</taxon>
        <taxon>Sordariales</taxon>
        <taxon>Lasiosphaeriaceae</taxon>
        <taxon>Lasiosphaeria</taxon>
    </lineage>
</organism>
<keyword evidence="3" id="KW-1185">Reference proteome</keyword>